<feature type="compositionally biased region" description="Basic and acidic residues" evidence="1">
    <location>
        <begin position="20"/>
        <end position="41"/>
    </location>
</feature>
<reference evidence="2" key="1">
    <citation type="submission" date="2019-12" db="EMBL/GenBank/DDBJ databases">
        <title>Genome sequencing and annotation of Brassica cretica.</title>
        <authorList>
            <person name="Studholme D.J."/>
            <person name="Sarris P."/>
        </authorList>
    </citation>
    <scope>NUCLEOTIDE SEQUENCE</scope>
    <source>
        <strain evidence="2">PFS-109/04</strain>
        <tissue evidence="2">Leaf</tissue>
    </source>
</reference>
<accession>A0A8S9R009</accession>
<organism evidence="2 3">
    <name type="scientific">Brassica cretica</name>
    <name type="common">Mustard</name>
    <dbReference type="NCBI Taxonomy" id="69181"/>
    <lineage>
        <taxon>Eukaryota</taxon>
        <taxon>Viridiplantae</taxon>
        <taxon>Streptophyta</taxon>
        <taxon>Embryophyta</taxon>
        <taxon>Tracheophyta</taxon>
        <taxon>Spermatophyta</taxon>
        <taxon>Magnoliopsida</taxon>
        <taxon>eudicotyledons</taxon>
        <taxon>Gunneridae</taxon>
        <taxon>Pentapetalae</taxon>
        <taxon>rosids</taxon>
        <taxon>malvids</taxon>
        <taxon>Brassicales</taxon>
        <taxon>Brassicaceae</taxon>
        <taxon>Brassiceae</taxon>
        <taxon>Brassica</taxon>
    </lineage>
</organism>
<sequence length="140" mass="15580">MDSAYPPSLSGSVPELSLEGGKDQEGVSEDKFGSGSEKDLKRQEITKPKAASWVDVAQETKVLKKYNLNITDLEGKLNVEIPNEVVINTNPLWGYFHIGKFLDTTRHIARIHAVMNKICRDGGKGQVVKVYEVNSKTMKF</sequence>
<proteinExistence type="predicted"/>
<name>A0A8S9R009_BRACR</name>
<evidence type="ECO:0000313" key="3">
    <source>
        <dbReference type="Proteomes" id="UP000712600"/>
    </source>
</evidence>
<protein>
    <recommendedName>
        <fullName evidence="4">DUF4283 domain-containing protein</fullName>
    </recommendedName>
</protein>
<gene>
    <name evidence="2" type="ORF">F2Q69_00015060</name>
</gene>
<dbReference type="AlphaFoldDB" id="A0A8S9R009"/>
<evidence type="ECO:0000256" key="1">
    <source>
        <dbReference type="SAM" id="MobiDB-lite"/>
    </source>
</evidence>
<evidence type="ECO:0008006" key="4">
    <source>
        <dbReference type="Google" id="ProtNLM"/>
    </source>
</evidence>
<feature type="region of interest" description="Disordered" evidence="1">
    <location>
        <begin position="1"/>
        <end position="41"/>
    </location>
</feature>
<evidence type="ECO:0000313" key="2">
    <source>
        <dbReference type="EMBL" id="KAF3554341.1"/>
    </source>
</evidence>
<comment type="caution">
    <text evidence="2">The sequence shown here is derived from an EMBL/GenBank/DDBJ whole genome shotgun (WGS) entry which is preliminary data.</text>
</comment>
<dbReference type="EMBL" id="QGKX02000996">
    <property type="protein sequence ID" value="KAF3554341.1"/>
    <property type="molecule type" value="Genomic_DNA"/>
</dbReference>
<dbReference type="Proteomes" id="UP000712600">
    <property type="component" value="Unassembled WGS sequence"/>
</dbReference>